<dbReference type="CDD" id="cd16936">
    <property type="entry name" value="HATPase_RsbW-like"/>
    <property type="match status" value="1"/>
</dbReference>
<keyword evidence="1" id="KW-0808">Transferase</keyword>
<dbReference type="PANTHER" id="PTHR35526">
    <property type="entry name" value="ANTI-SIGMA-F FACTOR RSBW-RELATED"/>
    <property type="match status" value="1"/>
</dbReference>
<dbReference type="SUPFAM" id="SSF55874">
    <property type="entry name" value="ATPase domain of HSP90 chaperone/DNA topoisomerase II/histidine kinase"/>
    <property type="match status" value="1"/>
</dbReference>
<reference evidence="3" key="1">
    <citation type="submission" date="2020-11" db="EMBL/GenBank/DDBJ databases">
        <title>Isolation and identification of active actinomycetes.</title>
        <authorList>
            <person name="Sun X."/>
        </authorList>
    </citation>
    <scope>NUCLEOTIDE SEQUENCE</scope>
    <source>
        <strain evidence="3">NEAU-A11</strain>
    </source>
</reference>
<keyword evidence="1" id="KW-0418">Kinase</keyword>
<organism evidence="3 4">
    <name type="scientific">Actinoplanes aureus</name>
    <dbReference type="NCBI Taxonomy" id="2792083"/>
    <lineage>
        <taxon>Bacteria</taxon>
        <taxon>Bacillati</taxon>
        <taxon>Actinomycetota</taxon>
        <taxon>Actinomycetes</taxon>
        <taxon>Micromonosporales</taxon>
        <taxon>Micromonosporaceae</taxon>
        <taxon>Actinoplanes</taxon>
    </lineage>
</organism>
<evidence type="ECO:0000313" key="3">
    <source>
        <dbReference type="EMBL" id="MBG0569361.1"/>
    </source>
</evidence>
<protein>
    <submittedName>
        <fullName evidence="3">ATP-binding protein</fullName>
    </submittedName>
</protein>
<dbReference type="Proteomes" id="UP000598146">
    <property type="component" value="Unassembled WGS sequence"/>
</dbReference>
<sequence length="145" mass="15811">MTALPASAPHPGAVELHRWTLSDFRGLRLLRAALRSALAEATTGERTAAELGDLTDRMAVVATELATNALRHGLPPTVVCLLQDEDRLVIDVADHDLEAEPYFDRDRPPGMGGLGLVLARSFAIDVGWYKNADTKHVWASFLRKA</sequence>
<dbReference type="Pfam" id="PF13581">
    <property type="entry name" value="HATPase_c_2"/>
    <property type="match status" value="1"/>
</dbReference>
<keyword evidence="1" id="KW-0723">Serine/threonine-protein kinase</keyword>
<dbReference type="AlphaFoldDB" id="A0A931CLS7"/>
<dbReference type="InterPro" id="IPR050267">
    <property type="entry name" value="Anti-sigma-factor_SerPK"/>
</dbReference>
<evidence type="ECO:0000256" key="1">
    <source>
        <dbReference type="ARBA" id="ARBA00022527"/>
    </source>
</evidence>
<keyword evidence="3" id="KW-0067">ATP-binding</keyword>
<dbReference type="EMBL" id="JADQTO010000090">
    <property type="protein sequence ID" value="MBG0569361.1"/>
    <property type="molecule type" value="Genomic_DNA"/>
</dbReference>
<dbReference type="InterPro" id="IPR003594">
    <property type="entry name" value="HATPase_dom"/>
</dbReference>
<evidence type="ECO:0000259" key="2">
    <source>
        <dbReference type="Pfam" id="PF13581"/>
    </source>
</evidence>
<keyword evidence="4" id="KW-1185">Reference proteome</keyword>
<evidence type="ECO:0000313" key="4">
    <source>
        <dbReference type="Proteomes" id="UP000598146"/>
    </source>
</evidence>
<name>A0A931CLS7_9ACTN</name>
<accession>A0A931CLS7</accession>
<keyword evidence="3" id="KW-0547">Nucleotide-binding</keyword>
<proteinExistence type="predicted"/>
<dbReference type="RefSeq" id="WP_196421093.1">
    <property type="nucleotide sequence ID" value="NZ_JADQTO010000090.1"/>
</dbReference>
<dbReference type="InterPro" id="IPR036890">
    <property type="entry name" value="HATPase_C_sf"/>
</dbReference>
<dbReference type="GO" id="GO:0004674">
    <property type="term" value="F:protein serine/threonine kinase activity"/>
    <property type="evidence" value="ECO:0007669"/>
    <property type="project" value="UniProtKB-KW"/>
</dbReference>
<dbReference type="PANTHER" id="PTHR35526:SF3">
    <property type="entry name" value="ANTI-SIGMA-F FACTOR RSBW"/>
    <property type="match status" value="1"/>
</dbReference>
<gene>
    <name evidence="3" type="ORF">I4J89_49040</name>
</gene>
<comment type="caution">
    <text evidence="3">The sequence shown here is derived from an EMBL/GenBank/DDBJ whole genome shotgun (WGS) entry which is preliminary data.</text>
</comment>
<dbReference type="GO" id="GO:0005524">
    <property type="term" value="F:ATP binding"/>
    <property type="evidence" value="ECO:0007669"/>
    <property type="project" value="UniProtKB-KW"/>
</dbReference>
<feature type="domain" description="Histidine kinase/HSP90-like ATPase" evidence="2">
    <location>
        <begin position="28"/>
        <end position="139"/>
    </location>
</feature>
<dbReference type="Gene3D" id="3.30.565.10">
    <property type="entry name" value="Histidine kinase-like ATPase, C-terminal domain"/>
    <property type="match status" value="1"/>
</dbReference>